<comment type="subcellular location">
    <subcellularLocation>
        <location evidence="1">Membrane</location>
        <topology evidence="1">Single-pass membrane protein</topology>
    </subcellularLocation>
</comment>
<keyword evidence="3 5" id="KW-1133">Transmembrane helix</keyword>
<dbReference type="EMBL" id="QNRO01000008">
    <property type="protein sequence ID" value="RBP30028.1"/>
    <property type="molecule type" value="Genomic_DNA"/>
</dbReference>
<evidence type="ECO:0000256" key="4">
    <source>
        <dbReference type="ARBA" id="ARBA00023136"/>
    </source>
</evidence>
<name>A0A366GSG5_9GAMM</name>
<dbReference type="InterPro" id="IPR007452">
    <property type="entry name" value="TamB_C"/>
</dbReference>
<dbReference type="Proteomes" id="UP000252995">
    <property type="component" value="Unassembled WGS sequence"/>
</dbReference>
<feature type="domain" description="Translocation and assembly module TamB C-terminal" evidence="6">
    <location>
        <begin position="926"/>
        <end position="1250"/>
    </location>
</feature>
<dbReference type="AlphaFoldDB" id="A0A366GSG5"/>
<comment type="caution">
    <text evidence="7">The sequence shown here is derived from an EMBL/GenBank/DDBJ whole genome shotgun (WGS) entry which is preliminary data.</text>
</comment>
<evidence type="ECO:0000256" key="5">
    <source>
        <dbReference type="SAM" id="Phobius"/>
    </source>
</evidence>
<protein>
    <submittedName>
        <fullName evidence="7">Translocation and assembly module TamB</fullName>
    </submittedName>
</protein>
<evidence type="ECO:0000259" key="6">
    <source>
        <dbReference type="Pfam" id="PF04357"/>
    </source>
</evidence>
<dbReference type="RefSeq" id="WP_258546096.1">
    <property type="nucleotide sequence ID" value="NZ_QNRO01000008.1"/>
</dbReference>
<evidence type="ECO:0000256" key="1">
    <source>
        <dbReference type="ARBA" id="ARBA00004167"/>
    </source>
</evidence>
<dbReference type="GO" id="GO:0097347">
    <property type="term" value="C:TAM protein secretion complex"/>
    <property type="evidence" value="ECO:0007669"/>
    <property type="project" value="TreeGrafter"/>
</dbReference>
<organism evidence="7 8">
    <name type="scientific">Marinobacter pelagius</name>
    <dbReference type="NCBI Taxonomy" id="379482"/>
    <lineage>
        <taxon>Bacteria</taxon>
        <taxon>Pseudomonadati</taxon>
        <taxon>Pseudomonadota</taxon>
        <taxon>Gammaproteobacteria</taxon>
        <taxon>Pseudomonadales</taxon>
        <taxon>Marinobacteraceae</taxon>
        <taxon>Marinobacter</taxon>
    </lineage>
</organism>
<dbReference type="GO" id="GO:0009306">
    <property type="term" value="P:protein secretion"/>
    <property type="evidence" value="ECO:0007669"/>
    <property type="project" value="InterPro"/>
</dbReference>
<keyword evidence="4 5" id="KW-0472">Membrane</keyword>
<dbReference type="STRING" id="379482.SAMN04487961_1298"/>
<keyword evidence="2 5" id="KW-0812">Transmembrane</keyword>
<reference evidence="7 8" key="1">
    <citation type="submission" date="2018-06" db="EMBL/GenBank/DDBJ databases">
        <title>Freshwater and sediment microbial communities from various areas in North America, analyzing microbe dynamics in response to fracking.</title>
        <authorList>
            <person name="Lamendella R."/>
        </authorList>
    </citation>
    <scope>NUCLEOTIDE SEQUENCE [LARGE SCALE GENOMIC DNA]</scope>
    <source>
        <strain evidence="7 8">114J</strain>
    </source>
</reference>
<evidence type="ECO:0000256" key="3">
    <source>
        <dbReference type="ARBA" id="ARBA00022989"/>
    </source>
</evidence>
<dbReference type="Pfam" id="PF04357">
    <property type="entry name" value="TamB"/>
    <property type="match status" value="1"/>
</dbReference>
<dbReference type="PANTHER" id="PTHR36985">
    <property type="entry name" value="TRANSLOCATION AND ASSEMBLY MODULE SUBUNIT TAMB"/>
    <property type="match status" value="1"/>
</dbReference>
<evidence type="ECO:0000313" key="7">
    <source>
        <dbReference type="EMBL" id="RBP30028.1"/>
    </source>
</evidence>
<feature type="transmembrane region" description="Helical" evidence="5">
    <location>
        <begin position="24"/>
        <end position="47"/>
    </location>
</feature>
<gene>
    <name evidence="7" type="ORF">DET50_10872</name>
</gene>
<sequence>MTDEKQATETVGKNRRRKWHPLRWVGVILAVIVLVPVLLIGAALLLVRSEAGTAWVIEQVPGLTVDEGQGSLLGRWQASRLQWQGYGINLDLQQPLLDWSPSCLFEKRLCVDTLHAQSMDLETAPSSNGTEPASGFALPVVDIPLALEISDVRIGAFTVNGSLVWDRFELDAGGSGASWQLERVHYQLADYAVTARGRVETRGDWPVDLEVIATLPPPRGDQWEIEVNLAGSIEDLRLEGRSRGYLDAALSGQVAPLETSLPAQLRVASEQFTALDGLPDTLTFQNLIVEADGSLQQGFRANGKATLPGTVGPVALRLSGLVTTAGADNLELVLATEGEQPGEASIRGNLGWTGGFSADADLSLDRFPWYSLLPDLSQPPVELNTLTGSFRWADNQYQGSLQAETRGPMGEATVAASLDGDLKGVNLSELALQTGAGSATGSGRVGFDGPVTWQAALELSDFNPGFWVPALEASLNGEVKSEGSLVDAPVPRMTASWDLTGTWRSHETLATGALDTATGSWVVSGLELVVGDNRVSGTGTWGPELSADLALFLPEPDQLLAGLDGELEASLNLSGSPEDPVAELAASGQALSWQDQLTIGNVTVSAALSEGQILEANVDAEAIEAAGQELESLQLKATGSQQDHTLTVDARHPEAQVSLAFAGGFAEGWQSWLGNLSRGDIAIPEQDQRWRLQAPAELAWEPDGRVRFGAHCWAWQRSSVCAEDQLLYPSPDIAYRISRFPTEALAPLLPETLRWQSELNAEVSFTQGDAGPTGRVFVDAGSGEFDVLVDGEWEALGYSSLTAELALQPEVANVDIRLDGDALGSFRLDLSVDPDSPERRVDGDFSLQGLDLALAGVFTGMQEVAGEISGQGRLSGPLMKPEVTGELALVDGRIMDPTLPMPLEDILLQVNLNGYSADLSGRIRSNERSETTLDGTLEWSGAPRGSLAIVGSRIPFNIEPYARLEIAPDLEVTFSEGDLAVTGEVAVPRGSIEIKSLPAQAVQVSEDEVIVGVEQEEPAIRSMNMDVTVRVGGEDVVTFAAFGVTGNLQGTLRIGNDMDTRGTLQLVEGHYEAYGQELELRTARLLFVGNITEPYLEIEAIREVGTVVAGLRLSGPVQSPSTEVFSNPDMPQSDALSYLILGRAPQSQGDEGQMSRAALSLGLTQASKVTGEIGEELGIRQLTLEAEGAGEQTSVVASGYLTDDLSVRYGVGIFEPITTVALRYDLGKYFYLEAASGLAASLDIFYTRDF</sequence>
<evidence type="ECO:0000313" key="8">
    <source>
        <dbReference type="Proteomes" id="UP000252995"/>
    </source>
</evidence>
<proteinExistence type="predicted"/>
<dbReference type="GO" id="GO:0005886">
    <property type="term" value="C:plasma membrane"/>
    <property type="evidence" value="ECO:0007669"/>
    <property type="project" value="InterPro"/>
</dbReference>
<evidence type="ECO:0000256" key="2">
    <source>
        <dbReference type="ARBA" id="ARBA00022692"/>
    </source>
</evidence>
<accession>A0A366GSG5</accession>
<dbReference type="PANTHER" id="PTHR36985:SF1">
    <property type="entry name" value="TRANSLOCATION AND ASSEMBLY MODULE SUBUNIT TAMB"/>
    <property type="match status" value="1"/>
</dbReference>